<protein>
    <submittedName>
        <fullName evidence="1">Uncharacterized protein</fullName>
    </submittedName>
</protein>
<feature type="non-terminal residue" evidence="1">
    <location>
        <position position="1"/>
    </location>
</feature>
<reference evidence="1" key="1">
    <citation type="submission" date="2022-03" db="EMBL/GenBank/DDBJ databases">
        <authorList>
            <person name="Martin H S."/>
        </authorList>
    </citation>
    <scope>NUCLEOTIDE SEQUENCE</scope>
</reference>
<accession>A0ABN8IUQ0</accession>
<dbReference type="Proteomes" id="UP000837857">
    <property type="component" value="Chromosome 4"/>
</dbReference>
<proteinExistence type="predicted"/>
<keyword evidence="2" id="KW-1185">Reference proteome</keyword>
<evidence type="ECO:0000313" key="2">
    <source>
        <dbReference type="Proteomes" id="UP000837857"/>
    </source>
</evidence>
<gene>
    <name evidence="1" type="ORF">IPOD504_LOCUS13111</name>
</gene>
<organism evidence="1 2">
    <name type="scientific">Iphiclides podalirius</name>
    <name type="common">scarce swallowtail</name>
    <dbReference type="NCBI Taxonomy" id="110791"/>
    <lineage>
        <taxon>Eukaryota</taxon>
        <taxon>Metazoa</taxon>
        <taxon>Ecdysozoa</taxon>
        <taxon>Arthropoda</taxon>
        <taxon>Hexapoda</taxon>
        <taxon>Insecta</taxon>
        <taxon>Pterygota</taxon>
        <taxon>Neoptera</taxon>
        <taxon>Endopterygota</taxon>
        <taxon>Lepidoptera</taxon>
        <taxon>Glossata</taxon>
        <taxon>Ditrysia</taxon>
        <taxon>Papilionoidea</taxon>
        <taxon>Papilionidae</taxon>
        <taxon>Papilioninae</taxon>
        <taxon>Iphiclides</taxon>
    </lineage>
</organism>
<dbReference type="EMBL" id="OW152816">
    <property type="protein sequence ID" value="CAH2065737.1"/>
    <property type="molecule type" value="Genomic_DNA"/>
</dbReference>
<sequence>MASQRLPWLLQETCLRAPLYRWQPQWQCELKMKVADYKVSSLLETQYSNFASEWPHTQVNLMHHPRHWAPLIQFS</sequence>
<name>A0ABN8IUQ0_9NEOP</name>
<evidence type="ECO:0000313" key="1">
    <source>
        <dbReference type="EMBL" id="CAH2065737.1"/>
    </source>
</evidence>